<feature type="region of interest" description="Disordered" evidence="6">
    <location>
        <begin position="1"/>
        <end position="41"/>
    </location>
</feature>
<dbReference type="InterPro" id="IPR001965">
    <property type="entry name" value="Znf_PHD"/>
</dbReference>
<evidence type="ECO:0000313" key="8">
    <source>
        <dbReference type="EMBL" id="KAL3731269.1"/>
    </source>
</evidence>
<dbReference type="Pfam" id="PF25874">
    <property type="entry name" value="WHD_plant_repro"/>
    <property type="match status" value="1"/>
</dbReference>
<evidence type="ECO:0000256" key="3">
    <source>
        <dbReference type="ARBA" id="ARBA00022833"/>
    </source>
</evidence>
<dbReference type="InterPro" id="IPR019786">
    <property type="entry name" value="Zinc_finger_PHD-type_CS"/>
</dbReference>
<proteinExistence type="predicted"/>
<reference evidence="8 9" key="1">
    <citation type="submission" date="2024-11" db="EMBL/GenBank/DDBJ databases">
        <title>Chromosome-level genome assembly of Eucalyptus globulus Labill. provides insights into its genome evolution.</title>
        <authorList>
            <person name="Li X."/>
        </authorList>
    </citation>
    <scope>NUCLEOTIDE SEQUENCE [LARGE SCALE GENOMIC DNA]</scope>
    <source>
        <strain evidence="8">CL2024</strain>
        <tissue evidence="8">Fresh tender leaves</tissue>
    </source>
</reference>
<dbReference type="PANTHER" id="PTHR46201">
    <property type="entry name" value="PHD FINGER PROTEIN MALE MEIOCYTE DEATH 1-RELATED"/>
    <property type="match status" value="1"/>
</dbReference>
<keyword evidence="5" id="KW-0804">Transcription</keyword>
<dbReference type="InterPro" id="IPR011011">
    <property type="entry name" value="Znf_FYVE_PHD"/>
</dbReference>
<evidence type="ECO:0000256" key="5">
    <source>
        <dbReference type="ARBA" id="ARBA00023163"/>
    </source>
</evidence>
<dbReference type="CDD" id="cd15556">
    <property type="entry name" value="PHD_MMD1_like"/>
    <property type="match status" value="1"/>
</dbReference>
<feature type="domain" description="Zinc finger PHD-type" evidence="7">
    <location>
        <begin position="642"/>
        <end position="688"/>
    </location>
</feature>
<dbReference type="EMBL" id="JBJKBG010000007">
    <property type="protein sequence ID" value="KAL3731269.1"/>
    <property type="molecule type" value="Genomic_DNA"/>
</dbReference>
<organism evidence="8 9">
    <name type="scientific">Eucalyptus globulus</name>
    <name type="common">Tasmanian blue gum</name>
    <dbReference type="NCBI Taxonomy" id="34317"/>
    <lineage>
        <taxon>Eukaryota</taxon>
        <taxon>Viridiplantae</taxon>
        <taxon>Streptophyta</taxon>
        <taxon>Embryophyta</taxon>
        <taxon>Tracheophyta</taxon>
        <taxon>Spermatophyta</taxon>
        <taxon>Magnoliopsida</taxon>
        <taxon>eudicotyledons</taxon>
        <taxon>Gunneridae</taxon>
        <taxon>Pentapetalae</taxon>
        <taxon>rosids</taxon>
        <taxon>malvids</taxon>
        <taxon>Myrtales</taxon>
        <taxon>Myrtaceae</taxon>
        <taxon>Myrtoideae</taxon>
        <taxon>Eucalypteae</taxon>
        <taxon>Eucalyptus</taxon>
    </lineage>
</organism>
<feature type="compositionally biased region" description="Basic and acidic residues" evidence="6">
    <location>
        <begin position="1"/>
        <end position="11"/>
    </location>
</feature>
<keyword evidence="1" id="KW-0479">Metal-binding</keyword>
<keyword evidence="4" id="KW-0805">Transcription regulation</keyword>
<protein>
    <recommendedName>
        <fullName evidence="7">Zinc finger PHD-type domain-containing protein</fullName>
    </recommendedName>
</protein>
<name>A0ABD3JTP5_EUCGL</name>
<dbReference type="InterPro" id="IPR058054">
    <property type="entry name" value="Znf_MS1-like"/>
</dbReference>
<feature type="compositionally biased region" description="Pro residues" evidence="6">
    <location>
        <begin position="19"/>
        <end position="33"/>
    </location>
</feature>
<gene>
    <name evidence="8" type="ORF">ACJRO7_028187</name>
</gene>
<dbReference type="PANTHER" id="PTHR46201:SF9">
    <property type="entry name" value="PHD FINGER PROTEIN MALE MEIOCYTE DEATH 1"/>
    <property type="match status" value="1"/>
</dbReference>
<dbReference type="PROSITE" id="PS01359">
    <property type="entry name" value="ZF_PHD_1"/>
    <property type="match status" value="1"/>
</dbReference>
<evidence type="ECO:0000256" key="1">
    <source>
        <dbReference type="ARBA" id="ARBA00022723"/>
    </source>
</evidence>
<sequence>MARTEPEPDPGKKRKRRPPPPIASPPPPPPPPAASFSSHSVDFSGPFRDSVRRFVRECAQPQDHAAVGGCPTWRTDFVGGGGGDAVFPLYTVEEDVRGSPRPFCDGCRYVGWSHHFVSKRRYHFIIPREGEWAKPMSGDILELDTHLLHGMIHCNGFGHLLCINGNEEGTRSIRAEELMDLWDRICAILRARKITVHDMSRKGSMDLRLLYGLAYGCSWFAKWGYKFNLGSFGVTKDKYNRALEVLGSLDLNTIVQDFFDTSHGRAIRQIIRKYKDASESRLVTISDLLQFMLAFKHKHPIQKKTTVEGHPAVCSESQMVTDNRKPLLNTIDDIAPPLSAIISRSYEEKSPVDGNSAEDTSSISAIPVAELYSRWPTKRLEHAAKIIVNTLKEHQADVKGHKSMSRQELRDAVRLYIGDTGLIDFVIKNIDNTIVGSQIVRRKMNPQTKTLVFTVQEVGKEEKLEDRNSLRLCSPVVEQEFDIYEDLLCLYENILFGYPDSHPVSLATQVILDSKHFVKEWKYANAKDEKFTRITCRVMPTYAELVSHLTRPLPPGELIVVPQCVTTGELKLVVQRALRDTYIIMDQFIVREMKACEMQVRDDQQVQHRVLDSQMEVLVRGQGLDLESELRYEGGTDNWMVDCVCGARDDDGERMVACDVCQVWQHTLCAGIEDDEEVPSMFICGRCNAVKHSKN</sequence>
<dbReference type="Proteomes" id="UP001634007">
    <property type="component" value="Unassembled WGS sequence"/>
</dbReference>
<dbReference type="Pfam" id="PF00628">
    <property type="entry name" value="PHD"/>
    <property type="match status" value="1"/>
</dbReference>
<evidence type="ECO:0000256" key="4">
    <source>
        <dbReference type="ARBA" id="ARBA00023015"/>
    </source>
</evidence>
<evidence type="ECO:0000256" key="2">
    <source>
        <dbReference type="ARBA" id="ARBA00022771"/>
    </source>
</evidence>
<accession>A0ABD3JTP5</accession>
<dbReference type="InterPro" id="IPR057765">
    <property type="entry name" value="MS1-like_ubiquitin"/>
</dbReference>
<dbReference type="GO" id="GO:0008270">
    <property type="term" value="F:zinc ion binding"/>
    <property type="evidence" value="ECO:0007669"/>
    <property type="project" value="UniProtKB-KW"/>
</dbReference>
<dbReference type="InterPro" id="IPR059080">
    <property type="entry name" value="WHD_PTC1"/>
</dbReference>
<dbReference type="SMART" id="SM00249">
    <property type="entry name" value="PHD"/>
    <property type="match status" value="1"/>
</dbReference>
<dbReference type="InterPro" id="IPR013083">
    <property type="entry name" value="Znf_RING/FYVE/PHD"/>
</dbReference>
<keyword evidence="2" id="KW-0863">Zinc-finger</keyword>
<evidence type="ECO:0000259" key="7">
    <source>
        <dbReference type="SMART" id="SM00249"/>
    </source>
</evidence>
<keyword evidence="9" id="KW-1185">Reference proteome</keyword>
<dbReference type="InterPro" id="IPR019787">
    <property type="entry name" value="Znf_PHD-finger"/>
</dbReference>
<evidence type="ECO:0000313" key="9">
    <source>
        <dbReference type="Proteomes" id="UP001634007"/>
    </source>
</evidence>
<evidence type="ECO:0000256" key="6">
    <source>
        <dbReference type="SAM" id="MobiDB-lite"/>
    </source>
</evidence>
<dbReference type="Pfam" id="PF25565">
    <property type="entry name" value="Ubiquitin_At1g33420"/>
    <property type="match status" value="1"/>
</dbReference>
<comment type="caution">
    <text evidence="8">The sequence shown here is derived from an EMBL/GenBank/DDBJ whole genome shotgun (WGS) entry which is preliminary data.</text>
</comment>
<dbReference type="SUPFAM" id="SSF57903">
    <property type="entry name" value="FYVE/PHD zinc finger"/>
    <property type="match status" value="1"/>
</dbReference>
<keyword evidence="3" id="KW-0862">Zinc</keyword>
<dbReference type="AlphaFoldDB" id="A0ABD3JTP5"/>
<dbReference type="Gene3D" id="3.30.40.10">
    <property type="entry name" value="Zinc/RING finger domain, C3HC4 (zinc finger)"/>
    <property type="match status" value="1"/>
</dbReference>